<proteinExistence type="predicted"/>
<organism evidence="2 3">
    <name type="scientific">Sphaeroforma arctica JP610</name>
    <dbReference type="NCBI Taxonomy" id="667725"/>
    <lineage>
        <taxon>Eukaryota</taxon>
        <taxon>Ichthyosporea</taxon>
        <taxon>Ichthyophonida</taxon>
        <taxon>Sphaeroforma</taxon>
    </lineage>
</organism>
<protein>
    <submittedName>
        <fullName evidence="2">Uncharacterized protein</fullName>
    </submittedName>
</protein>
<gene>
    <name evidence="2" type="ORF">SARC_17987</name>
</gene>
<evidence type="ECO:0000256" key="1">
    <source>
        <dbReference type="SAM" id="MobiDB-lite"/>
    </source>
</evidence>
<evidence type="ECO:0000313" key="2">
    <source>
        <dbReference type="EMBL" id="KNC69501.1"/>
    </source>
</evidence>
<feature type="region of interest" description="Disordered" evidence="1">
    <location>
        <begin position="1"/>
        <end position="57"/>
    </location>
</feature>
<accession>A0A0L0EYK4</accession>
<dbReference type="EMBL" id="KQ254705">
    <property type="protein sequence ID" value="KNC69501.1"/>
    <property type="molecule type" value="Genomic_DNA"/>
</dbReference>
<evidence type="ECO:0000313" key="3">
    <source>
        <dbReference type="Proteomes" id="UP000054560"/>
    </source>
</evidence>
<keyword evidence="3" id="KW-1185">Reference proteome</keyword>
<feature type="compositionally biased region" description="Basic and acidic residues" evidence="1">
    <location>
        <begin position="11"/>
        <end position="22"/>
    </location>
</feature>
<dbReference type="AlphaFoldDB" id="A0A0L0EYK4"/>
<dbReference type="GeneID" id="25918491"/>
<reference evidence="2 3" key="1">
    <citation type="submission" date="2011-02" db="EMBL/GenBank/DDBJ databases">
        <title>The Genome Sequence of Sphaeroforma arctica JP610.</title>
        <authorList>
            <consortium name="The Broad Institute Genome Sequencing Platform"/>
            <person name="Russ C."/>
            <person name="Cuomo C."/>
            <person name="Young S.K."/>
            <person name="Zeng Q."/>
            <person name="Gargeya S."/>
            <person name="Alvarado L."/>
            <person name="Berlin A."/>
            <person name="Chapman S.B."/>
            <person name="Chen Z."/>
            <person name="Freedman E."/>
            <person name="Gellesch M."/>
            <person name="Goldberg J."/>
            <person name="Griggs A."/>
            <person name="Gujja S."/>
            <person name="Heilman E."/>
            <person name="Heiman D."/>
            <person name="Howarth C."/>
            <person name="Mehta T."/>
            <person name="Neiman D."/>
            <person name="Pearson M."/>
            <person name="Roberts A."/>
            <person name="Saif S."/>
            <person name="Shea T."/>
            <person name="Shenoy N."/>
            <person name="Sisk P."/>
            <person name="Stolte C."/>
            <person name="Sykes S."/>
            <person name="White J."/>
            <person name="Yandava C."/>
            <person name="Burger G."/>
            <person name="Gray M.W."/>
            <person name="Holland P.W.H."/>
            <person name="King N."/>
            <person name="Lang F.B.F."/>
            <person name="Roger A.J."/>
            <person name="Ruiz-Trillo I."/>
            <person name="Haas B."/>
            <person name="Nusbaum C."/>
            <person name="Birren B."/>
        </authorList>
    </citation>
    <scope>NUCLEOTIDE SEQUENCE [LARGE SCALE GENOMIC DNA]</scope>
    <source>
        <strain evidence="2 3">JP610</strain>
    </source>
</reference>
<dbReference type="RefSeq" id="XP_014143403.1">
    <property type="nucleotide sequence ID" value="XM_014287928.1"/>
</dbReference>
<dbReference type="Proteomes" id="UP000054560">
    <property type="component" value="Unassembled WGS sequence"/>
</dbReference>
<sequence length="57" mass="6272">SNAEDMAQRLSEWRKELAKDRGTAPATGTGLYSESSSDDDRMDTELDTRYGGDVCLV</sequence>
<name>A0A0L0EYK4_9EUKA</name>
<feature type="non-terminal residue" evidence="2">
    <location>
        <position position="1"/>
    </location>
</feature>